<keyword evidence="2" id="KW-0472">Membrane</keyword>
<proteinExistence type="predicted"/>
<gene>
    <name evidence="3" type="ORF">TBIB3V08_LOCUS3934</name>
</gene>
<dbReference type="EMBL" id="OD565322">
    <property type="protein sequence ID" value="CAD7441468.1"/>
    <property type="molecule type" value="Genomic_DNA"/>
</dbReference>
<feature type="transmembrane region" description="Helical" evidence="2">
    <location>
        <begin position="73"/>
        <end position="92"/>
    </location>
</feature>
<name>A0A7R9EUB5_9NEOP</name>
<feature type="compositionally biased region" description="Low complexity" evidence="1">
    <location>
        <begin position="342"/>
        <end position="358"/>
    </location>
</feature>
<feature type="compositionally biased region" description="Basic and acidic residues" evidence="1">
    <location>
        <begin position="207"/>
        <end position="220"/>
    </location>
</feature>
<feature type="compositionally biased region" description="Polar residues" evidence="1">
    <location>
        <begin position="332"/>
        <end position="341"/>
    </location>
</feature>
<keyword evidence="2" id="KW-0812">Transmembrane</keyword>
<sequence length="515" mass="55749">MASLVLTDSSQLTADGFEKLPDQIMVTAPTSQGILGVTAATTLYGWEQFGVELLLTFIVVLTYLVCMDSYRQWLGSSALLIGAAYLSCTLVMDSGMKKLLENAILGDSEYEGDSVYECDSEYEGDSEYDGDKEYESDSEYEGNNAQNSYLLDVSMPGTAPSSSRRAETWSGSLLLFSSLELVRTIRHRVDRSARLQATSLKDSSSIHSDEDPYDDLDKPAAPKFHGSTYNTLRATEIYRPTGNQGAPSTLASTNGPGNTYCQSLTSASLYSAPACKLDRVESLYGGTKSLYAKSPPLTRANLNRSQSVYSKVISGPAANHREGFPRSGPLVPSQSLYPMSFNQNTSTTNQNVQNQQNQRSESIYGVRGIANSVNRSETGGVYDMNHGNAADKSTNGAAKFNVRANRPESMYGMVSPRRQDSADVSYGSYHSASSSGTSPRVGVVGSGAAGNTNYPTIVKNNSGAQTINANRNDMRHSPQPPHHQLLSPVAVSTINTTKSVASYHHNKRYSPNIQY</sequence>
<evidence type="ECO:0000256" key="1">
    <source>
        <dbReference type="SAM" id="MobiDB-lite"/>
    </source>
</evidence>
<feature type="region of interest" description="Disordered" evidence="1">
    <location>
        <begin position="197"/>
        <end position="224"/>
    </location>
</feature>
<reference evidence="3" key="1">
    <citation type="submission" date="2020-11" db="EMBL/GenBank/DDBJ databases">
        <authorList>
            <person name="Tran Van P."/>
        </authorList>
    </citation>
    <scope>NUCLEOTIDE SEQUENCE</scope>
</reference>
<keyword evidence="2" id="KW-1133">Transmembrane helix</keyword>
<organism evidence="3">
    <name type="scientific">Timema bartmani</name>
    <dbReference type="NCBI Taxonomy" id="61472"/>
    <lineage>
        <taxon>Eukaryota</taxon>
        <taxon>Metazoa</taxon>
        <taxon>Ecdysozoa</taxon>
        <taxon>Arthropoda</taxon>
        <taxon>Hexapoda</taxon>
        <taxon>Insecta</taxon>
        <taxon>Pterygota</taxon>
        <taxon>Neoptera</taxon>
        <taxon>Polyneoptera</taxon>
        <taxon>Phasmatodea</taxon>
        <taxon>Timematodea</taxon>
        <taxon>Timematoidea</taxon>
        <taxon>Timematidae</taxon>
        <taxon>Timema</taxon>
    </lineage>
</organism>
<evidence type="ECO:0000256" key="2">
    <source>
        <dbReference type="SAM" id="Phobius"/>
    </source>
</evidence>
<feature type="region of interest" description="Disordered" evidence="1">
    <location>
        <begin position="121"/>
        <end position="141"/>
    </location>
</feature>
<feature type="compositionally biased region" description="Polar residues" evidence="1">
    <location>
        <begin position="197"/>
        <end position="206"/>
    </location>
</feature>
<accession>A0A7R9EUB5</accession>
<feature type="transmembrane region" description="Helical" evidence="2">
    <location>
        <begin position="49"/>
        <end position="66"/>
    </location>
</feature>
<feature type="region of interest" description="Disordered" evidence="1">
    <location>
        <begin position="317"/>
        <end position="359"/>
    </location>
</feature>
<evidence type="ECO:0000313" key="3">
    <source>
        <dbReference type="EMBL" id="CAD7441468.1"/>
    </source>
</evidence>
<protein>
    <submittedName>
        <fullName evidence="3">Uncharacterized protein</fullName>
    </submittedName>
</protein>
<dbReference type="AlphaFoldDB" id="A0A7R9EUB5"/>